<sequence length="30" mass="2945">MRLILATALEIIALGLFVASVASVAAAMGA</sequence>
<proteinExistence type="predicted"/>
<evidence type="ECO:0000313" key="1">
    <source>
        <dbReference type="EMBL" id="CAB4124969.1"/>
    </source>
</evidence>
<name>A0A6J5KYF1_9CAUD</name>
<protein>
    <submittedName>
        <fullName evidence="1">Uncharacterized protein</fullName>
    </submittedName>
</protein>
<dbReference type="EMBL" id="LR796182">
    <property type="protein sequence ID" value="CAB4124969.1"/>
    <property type="molecule type" value="Genomic_DNA"/>
</dbReference>
<organism evidence="1">
    <name type="scientific">uncultured Caudovirales phage</name>
    <dbReference type="NCBI Taxonomy" id="2100421"/>
    <lineage>
        <taxon>Viruses</taxon>
        <taxon>Duplodnaviria</taxon>
        <taxon>Heunggongvirae</taxon>
        <taxon>Uroviricota</taxon>
        <taxon>Caudoviricetes</taxon>
        <taxon>Peduoviridae</taxon>
        <taxon>Maltschvirus</taxon>
        <taxon>Maltschvirus maltsch</taxon>
    </lineage>
</organism>
<accession>A0A6J5KYF1</accession>
<gene>
    <name evidence="1" type="ORF">UFOVP62_47</name>
</gene>
<reference evidence="1" key="1">
    <citation type="submission" date="2020-04" db="EMBL/GenBank/DDBJ databases">
        <authorList>
            <person name="Chiriac C."/>
            <person name="Salcher M."/>
            <person name="Ghai R."/>
            <person name="Kavagutti S V."/>
        </authorList>
    </citation>
    <scope>NUCLEOTIDE SEQUENCE</scope>
</reference>